<reference evidence="4" key="2">
    <citation type="submission" date="2020-08" db="EMBL/GenBank/DDBJ databases">
        <authorList>
            <person name="Kikuchi T."/>
        </authorList>
    </citation>
    <scope>NUCLEOTIDE SEQUENCE</scope>
    <source>
        <strain evidence="3">Ka4C1</strain>
    </source>
</reference>
<keyword evidence="1" id="KW-0732">Signal</keyword>
<protein>
    <submittedName>
        <fullName evidence="3">(pine wood nematode) hypothetical protein</fullName>
    </submittedName>
    <submittedName>
        <fullName evidence="7">Lipase_3 domain-containing protein</fullName>
    </submittedName>
</protein>
<accession>A0A1I7RZY5</accession>
<dbReference type="AlphaFoldDB" id="A0A1I7RZY5"/>
<dbReference type="CDD" id="cd00519">
    <property type="entry name" value="Lipase_3"/>
    <property type="match status" value="1"/>
</dbReference>
<dbReference type="Gene3D" id="3.40.50.1820">
    <property type="entry name" value="alpha/beta hydrolase"/>
    <property type="match status" value="1"/>
</dbReference>
<evidence type="ECO:0000313" key="3">
    <source>
        <dbReference type="EMBL" id="CAD5222106.1"/>
    </source>
</evidence>
<dbReference type="GO" id="GO:0006629">
    <property type="term" value="P:lipid metabolic process"/>
    <property type="evidence" value="ECO:0007669"/>
    <property type="project" value="InterPro"/>
</dbReference>
<dbReference type="Proteomes" id="UP000095284">
    <property type="component" value="Unplaced"/>
</dbReference>
<dbReference type="PANTHER" id="PTHR45908">
    <property type="entry name" value="PROTEIN CBG11750-RELATED"/>
    <property type="match status" value="1"/>
</dbReference>
<feature type="domain" description="Fungal lipase-type" evidence="2">
    <location>
        <begin position="97"/>
        <end position="218"/>
    </location>
</feature>
<evidence type="ECO:0000313" key="6">
    <source>
        <dbReference type="Proteomes" id="UP000659654"/>
    </source>
</evidence>
<evidence type="ECO:0000256" key="1">
    <source>
        <dbReference type="SAM" id="SignalP"/>
    </source>
</evidence>
<proteinExistence type="predicted"/>
<dbReference type="SUPFAM" id="SSF53474">
    <property type="entry name" value="alpha/beta-Hydrolases"/>
    <property type="match status" value="1"/>
</dbReference>
<name>A0A1I7RZY5_BURXY</name>
<reference evidence="7" key="1">
    <citation type="submission" date="2016-11" db="UniProtKB">
        <authorList>
            <consortium name="WormBaseParasite"/>
        </authorList>
    </citation>
    <scope>IDENTIFICATION</scope>
</reference>
<sequence>MFRASLLILILSVVTSFPTEYSTEATKEYFFLNAALFSTPASVCVDKYIDTEGEWKIIDRKTDSICDYLNQTCGYLVLRSDVYREYIVVYRGSIGRQVEGEVEETFLPQVRLAGGRVHLYFYTAQNSTWGLVSGILKTEGTKDYTVVFTGHSLGGAASVISAARAVEEGLKNGSQVAIWTFGQPRVGNSEFSTYIDDTFDVVYRVVNRRDIVPHIPPCFAKGLTGCFPATFGYYHEITEVWYPEGLYELNSTYQICTNGGEDPSCSNSLIANYSWDDHAGAEGYFNIDPAVYGSANCQD</sequence>
<dbReference type="EMBL" id="CAJFDI010000003">
    <property type="protein sequence ID" value="CAD5222106.1"/>
    <property type="molecule type" value="Genomic_DNA"/>
</dbReference>
<evidence type="ECO:0000313" key="4">
    <source>
        <dbReference type="EMBL" id="CAG9109146.1"/>
    </source>
</evidence>
<dbReference type="eggNOG" id="KOG4569">
    <property type="taxonomic scope" value="Eukaryota"/>
</dbReference>
<dbReference type="Proteomes" id="UP000659654">
    <property type="component" value="Unassembled WGS sequence"/>
</dbReference>
<dbReference type="WBParaSite" id="BXY_0630800.1">
    <property type="protein sequence ID" value="BXY_0630800.1"/>
    <property type="gene ID" value="BXY_0630800"/>
</dbReference>
<dbReference type="Proteomes" id="UP000582659">
    <property type="component" value="Unassembled WGS sequence"/>
</dbReference>
<dbReference type="InterPro" id="IPR002921">
    <property type="entry name" value="Fungal_lipase-type"/>
</dbReference>
<dbReference type="Pfam" id="PF01764">
    <property type="entry name" value="Lipase_3"/>
    <property type="match status" value="1"/>
</dbReference>
<feature type="chain" id="PRO_5035399654" evidence="1">
    <location>
        <begin position="17"/>
        <end position="299"/>
    </location>
</feature>
<dbReference type="InterPro" id="IPR029058">
    <property type="entry name" value="AB_hydrolase_fold"/>
</dbReference>
<feature type="signal peptide" evidence="1">
    <location>
        <begin position="1"/>
        <end position="16"/>
    </location>
</feature>
<evidence type="ECO:0000313" key="7">
    <source>
        <dbReference type="WBParaSite" id="BXY_0630800.1"/>
    </source>
</evidence>
<evidence type="ECO:0000259" key="2">
    <source>
        <dbReference type="Pfam" id="PF01764"/>
    </source>
</evidence>
<keyword evidence="6" id="KW-1185">Reference proteome</keyword>
<dbReference type="OrthoDB" id="5859097at2759"/>
<evidence type="ECO:0000313" key="5">
    <source>
        <dbReference type="Proteomes" id="UP000095284"/>
    </source>
</evidence>
<gene>
    <name evidence="3" type="ORF">BXYJ_LOCUS7074</name>
</gene>
<dbReference type="EMBL" id="CAJFCV020000003">
    <property type="protein sequence ID" value="CAG9109146.1"/>
    <property type="molecule type" value="Genomic_DNA"/>
</dbReference>
<dbReference type="SMR" id="A0A1I7RZY5"/>
<organism evidence="5 7">
    <name type="scientific">Bursaphelenchus xylophilus</name>
    <name type="common">Pinewood nematode worm</name>
    <name type="synonym">Aphelenchoides xylophilus</name>
    <dbReference type="NCBI Taxonomy" id="6326"/>
    <lineage>
        <taxon>Eukaryota</taxon>
        <taxon>Metazoa</taxon>
        <taxon>Ecdysozoa</taxon>
        <taxon>Nematoda</taxon>
        <taxon>Chromadorea</taxon>
        <taxon>Rhabditida</taxon>
        <taxon>Tylenchina</taxon>
        <taxon>Tylenchomorpha</taxon>
        <taxon>Aphelenchoidea</taxon>
        <taxon>Aphelenchoididae</taxon>
        <taxon>Bursaphelenchus</taxon>
    </lineage>
</organism>